<feature type="transmembrane region" description="Helical" evidence="12">
    <location>
        <begin position="20"/>
        <end position="43"/>
    </location>
</feature>
<feature type="transmembrane region" description="Helical" evidence="12">
    <location>
        <begin position="55"/>
        <end position="78"/>
    </location>
</feature>
<organism evidence="14 15">
    <name type="scientific">Cohaesibacter marisflavi</name>
    <dbReference type="NCBI Taxonomy" id="655353"/>
    <lineage>
        <taxon>Bacteria</taxon>
        <taxon>Pseudomonadati</taxon>
        <taxon>Pseudomonadota</taxon>
        <taxon>Alphaproteobacteria</taxon>
        <taxon>Hyphomicrobiales</taxon>
        <taxon>Cohaesibacteraceae</taxon>
    </lineage>
</organism>
<comment type="function">
    <text evidence="9">Part of the ABC transporter complex GltIJKL involved in glutamate and aspartate uptake. Probably responsible for the translocation of the substrate across the membrane.</text>
</comment>
<keyword evidence="7 12" id="KW-1133">Transmembrane helix</keyword>
<dbReference type="EMBL" id="FOVR01000009">
    <property type="protein sequence ID" value="SFO62808.1"/>
    <property type="molecule type" value="Genomic_DNA"/>
</dbReference>
<proteinExistence type="inferred from homology"/>
<dbReference type="PANTHER" id="PTHR30614:SF0">
    <property type="entry name" value="L-CYSTINE TRANSPORT SYSTEM PERMEASE PROTEIN TCYL"/>
    <property type="match status" value="1"/>
</dbReference>
<dbReference type="SUPFAM" id="SSF161098">
    <property type="entry name" value="MetI-like"/>
    <property type="match status" value="1"/>
</dbReference>
<dbReference type="InterPro" id="IPR000515">
    <property type="entry name" value="MetI-like"/>
</dbReference>
<dbReference type="Proteomes" id="UP000199236">
    <property type="component" value="Unassembled WGS sequence"/>
</dbReference>
<comment type="similarity">
    <text evidence="2">Belongs to the binding-protein-dependent transport system permease family. HisMQ subfamily.</text>
</comment>
<evidence type="ECO:0000256" key="2">
    <source>
        <dbReference type="ARBA" id="ARBA00010072"/>
    </source>
</evidence>
<evidence type="ECO:0000256" key="11">
    <source>
        <dbReference type="ARBA" id="ARBA00073645"/>
    </source>
</evidence>
<evidence type="ECO:0000256" key="9">
    <source>
        <dbReference type="ARBA" id="ARBA00060298"/>
    </source>
</evidence>
<keyword evidence="3 12" id="KW-0813">Transport</keyword>
<dbReference type="AlphaFoldDB" id="A0A1I5IQF5"/>
<evidence type="ECO:0000313" key="15">
    <source>
        <dbReference type="Proteomes" id="UP000199236"/>
    </source>
</evidence>
<evidence type="ECO:0000256" key="1">
    <source>
        <dbReference type="ARBA" id="ARBA00004429"/>
    </source>
</evidence>
<dbReference type="InterPro" id="IPR010065">
    <property type="entry name" value="AA_ABC_transptr_permease_3TM"/>
</dbReference>
<name>A0A1I5IQF5_9HYPH</name>
<evidence type="ECO:0000259" key="13">
    <source>
        <dbReference type="PROSITE" id="PS50928"/>
    </source>
</evidence>
<evidence type="ECO:0000256" key="10">
    <source>
        <dbReference type="ARBA" id="ARBA00062718"/>
    </source>
</evidence>
<dbReference type="Pfam" id="PF00528">
    <property type="entry name" value="BPD_transp_1"/>
    <property type="match status" value="1"/>
</dbReference>
<feature type="domain" description="ABC transmembrane type-1" evidence="13">
    <location>
        <begin position="19"/>
        <end position="207"/>
    </location>
</feature>
<dbReference type="NCBIfam" id="TIGR01726">
    <property type="entry name" value="HEQRo_perm_3TM"/>
    <property type="match status" value="1"/>
</dbReference>
<evidence type="ECO:0000313" key="14">
    <source>
        <dbReference type="EMBL" id="SFO62808.1"/>
    </source>
</evidence>
<dbReference type="PANTHER" id="PTHR30614">
    <property type="entry name" value="MEMBRANE COMPONENT OF AMINO ACID ABC TRANSPORTER"/>
    <property type="match status" value="1"/>
</dbReference>
<feature type="transmembrane region" description="Helical" evidence="12">
    <location>
        <begin position="188"/>
        <end position="210"/>
    </location>
</feature>
<dbReference type="RefSeq" id="WP_090074070.1">
    <property type="nucleotide sequence ID" value="NZ_FOVR01000009.1"/>
</dbReference>
<dbReference type="PROSITE" id="PS50928">
    <property type="entry name" value="ABC_TM1"/>
    <property type="match status" value="1"/>
</dbReference>
<dbReference type="GO" id="GO:0022857">
    <property type="term" value="F:transmembrane transporter activity"/>
    <property type="evidence" value="ECO:0007669"/>
    <property type="project" value="InterPro"/>
</dbReference>
<dbReference type="FunFam" id="1.10.3720.10:FF:000006">
    <property type="entry name" value="Glutamate/aspartate ABC transporter, permease protein GltK"/>
    <property type="match status" value="1"/>
</dbReference>
<evidence type="ECO:0000256" key="4">
    <source>
        <dbReference type="ARBA" id="ARBA00022475"/>
    </source>
</evidence>
<comment type="subcellular location">
    <subcellularLocation>
        <location evidence="1">Cell inner membrane</location>
        <topology evidence="1">Multi-pass membrane protein</topology>
    </subcellularLocation>
    <subcellularLocation>
        <location evidence="12">Cell membrane</location>
        <topology evidence="12">Multi-pass membrane protein</topology>
    </subcellularLocation>
</comment>
<keyword evidence="8 12" id="KW-0472">Membrane</keyword>
<keyword evidence="15" id="KW-1185">Reference proteome</keyword>
<gene>
    <name evidence="14" type="ORF">SAMN04488056_109147</name>
</gene>
<evidence type="ECO:0000256" key="6">
    <source>
        <dbReference type="ARBA" id="ARBA00022970"/>
    </source>
</evidence>
<protein>
    <recommendedName>
        <fullName evidence="11">Glutamate/aspartate import permease protein GltK</fullName>
    </recommendedName>
</protein>
<dbReference type="STRING" id="655353.SAMN04488056_109147"/>
<dbReference type="InterPro" id="IPR043429">
    <property type="entry name" value="ArtM/GltK/GlnP/TcyL/YhdX-like"/>
</dbReference>
<dbReference type="InterPro" id="IPR035906">
    <property type="entry name" value="MetI-like_sf"/>
</dbReference>
<evidence type="ECO:0000256" key="12">
    <source>
        <dbReference type="RuleBase" id="RU363032"/>
    </source>
</evidence>
<dbReference type="Gene3D" id="1.10.3720.10">
    <property type="entry name" value="MetI-like"/>
    <property type="match status" value="1"/>
</dbReference>
<dbReference type="GO" id="GO:0043190">
    <property type="term" value="C:ATP-binding cassette (ABC) transporter complex"/>
    <property type="evidence" value="ECO:0007669"/>
    <property type="project" value="InterPro"/>
</dbReference>
<evidence type="ECO:0000256" key="8">
    <source>
        <dbReference type="ARBA" id="ARBA00023136"/>
    </source>
</evidence>
<comment type="subunit">
    <text evidence="10">The complex is composed of two ATP-binding proteins (GltL), two transmembrane proteins (GltJ and GltK) and a solute-binding protein (GltI).</text>
</comment>
<sequence length="217" mass="23591">MNFSFDTIWHNLPYLLAAARWTILISVSGMAISLVWGTALCATRLSANPFLRGAAVLYISFFRGVPLLVQLLLFYYALPYVGLDLPAVQAAILATGLCSAAYTAEILRGALQSIPSGQTEAAYALGIPSFSLWRRILVPQAVRIGMPSLVNELILLVKVSSLASVVGIGELTRISQNITGETYRPLEIYITAAVIYFAINWVLSISGRLIEKKLQIG</sequence>
<keyword evidence="6" id="KW-0029">Amino-acid transport</keyword>
<keyword evidence="5 12" id="KW-0812">Transmembrane</keyword>
<dbReference type="GO" id="GO:0006865">
    <property type="term" value="P:amino acid transport"/>
    <property type="evidence" value="ECO:0007669"/>
    <property type="project" value="UniProtKB-KW"/>
</dbReference>
<evidence type="ECO:0000256" key="3">
    <source>
        <dbReference type="ARBA" id="ARBA00022448"/>
    </source>
</evidence>
<accession>A0A1I5IQF5</accession>
<reference evidence="14 15" key="1">
    <citation type="submission" date="2016-10" db="EMBL/GenBank/DDBJ databases">
        <authorList>
            <person name="de Groot N.N."/>
        </authorList>
    </citation>
    <scope>NUCLEOTIDE SEQUENCE [LARGE SCALE GENOMIC DNA]</scope>
    <source>
        <strain evidence="14 15">CGMCC 1.9157</strain>
    </source>
</reference>
<keyword evidence="4" id="KW-1003">Cell membrane</keyword>
<evidence type="ECO:0000256" key="7">
    <source>
        <dbReference type="ARBA" id="ARBA00022989"/>
    </source>
</evidence>
<dbReference type="CDD" id="cd06261">
    <property type="entry name" value="TM_PBP2"/>
    <property type="match status" value="1"/>
</dbReference>
<evidence type="ECO:0000256" key="5">
    <source>
        <dbReference type="ARBA" id="ARBA00022692"/>
    </source>
</evidence>
<dbReference type="OrthoDB" id="7190458at2"/>